<dbReference type="EMBL" id="QSVA01000009">
    <property type="protein sequence ID" value="RGN93603.1"/>
    <property type="molecule type" value="Genomic_DNA"/>
</dbReference>
<evidence type="ECO:0000313" key="1">
    <source>
        <dbReference type="EMBL" id="RGN93603.1"/>
    </source>
</evidence>
<dbReference type="Proteomes" id="UP000260759">
    <property type="component" value="Unassembled WGS sequence"/>
</dbReference>
<evidence type="ECO:0000313" key="4">
    <source>
        <dbReference type="Proteomes" id="UP000283680"/>
    </source>
</evidence>
<gene>
    <name evidence="2" type="ORF">DWY92_19540</name>
    <name evidence="1" type="ORF">DXB37_12100</name>
</gene>
<organism evidence="1 3">
    <name type="scientific">Bacteroides uniformis</name>
    <dbReference type="NCBI Taxonomy" id="820"/>
    <lineage>
        <taxon>Bacteria</taxon>
        <taxon>Pseudomonadati</taxon>
        <taxon>Bacteroidota</taxon>
        <taxon>Bacteroidia</taxon>
        <taxon>Bacteroidales</taxon>
        <taxon>Bacteroidaceae</taxon>
        <taxon>Bacteroides</taxon>
    </lineage>
</organism>
<proteinExistence type="predicted"/>
<dbReference type="Proteomes" id="UP000283680">
    <property type="component" value="Unassembled WGS sequence"/>
</dbReference>
<comment type="caution">
    <text evidence="1">The sequence shown here is derived from an EMBL/GenBank/DDBJ whole genome shotgun (WGS) entry which is preliminary data.</text>
</comment>
<reference evidence="3 4" key="1">
    <citation type="submission" date="2018-08" db="EMBL/GenBank/DDBJ databases">
        <title>A genome reference for cultivated species of the human gut microbiota.</title>
        <authorList>
            <person name="Zou Y."/>
            <person name="Xue W."/>
            <person name="Luo G."/>
        </authorList>
    </citation>
    <scope>NUCLEOTIDE SEQUENCE [LARGE SCALE GENOMIC DNA]</scope>
    <source>
        <strain evidence="2 4">AF28-11</strain>
        <strain evidence="1 3">OM03-4</strain>
    </source>
</reference>
<accession>A0A3E5EXS6</accession>
<evidence type="ECO:0000313" key="3">
    <source>
        <dbReference type="Proteomes" id="UP000260759"/>
    </source>
</evidence>
<name>A0A3E5EXS6_BACUN</name>
<evidence type="ECO:0000313" key="2">
    <source>
        <dbReference type="EMBL" id="RGQ47130.1"/>
    </source>
</evidence>
<dbReference type="AlphaFoldDB" id="A0A3E5EXS6"/>
<dbReference type="EMBL" id="QRTH01000018">
    <property type="protein sequence ID" value="RGQ47130.1"/>
    <property type="molecule type" value="Genomic_DNA"/>
</dbReference>
<sequence>MEDFRHQSMHNEQNVMNIYKVNEWAEFRKNFQKLLPNIPIIDLHDALLSAINNRLVIDIIALDNRLQNMYPEEWECMSMKEIIIKHYGLEAMQLIESVL</sequence>
<protein>
    <submittedName>
        <fullName evidence="1">Uncharacterized protein</fullName>
    </submittedName>
</protein>